<dbReference type="EMBL" id="JAGGMR010000001">
    <property type="protein sequence ID" value="MBP2194385.1"/>
    <property type="molecule type" value="Genomic_DNA"/>
</dbReference>
<evidence type="ECO:0000313" key="2">
    <source>
        <dbReference type="Proteomes" id="UP001519325"/>
    </source>
</evidence>
<reference evidence="1 2" key="1">
    <citation type="submission" date="2021-03" db="EMBL/GenBank/DDBJ databases">
        <title>Sequencing the genomes of 1000 actinobacteria strains.</title>
        <authorList>
            <person name="Klenk H.-P."/>
        </authorList>
    </citation>
    <scope>NUCLEOTIDE SEQUENCE [LARGE SCALE GENOMIC DNA]</scope>
    <source>
        <strain evidence="1 2">DSM 45516</strain>
    </source>
</reference>
<evidence type="ECO:0000313" key="1">
    <source>
        <dbReference type="EMBL" id="MBP2194385.1"/>
    </source>
</evidence>
<dbReference type="RefSeq" id="WP_209897518.1">
    <property type="nucleotide sequence ID" value="NZ_JAGGMR010000001.1"/>
</dbReference>
<sequence length="125" mass="13459">MRKLGVREAPPVVGAAQSAARKFADRVLRAALEVLDHRRPVAQLGGMVSPQVLAAVRTMVAGDSAPSRELGVATLAKVDVFMVDAENAEICARYLRGHRRLAIAARARYVRGGGWQLTVFRVLGV</sequence>
<gene>
    <name evidence="1" type="ORF">BJ987_007286</name>
</gene>
<organism evidence="1 2">
    <name type="scientific">Nocardia goodfellowii</name>
    <dbReference type="NCBI Taxonomy" id="882446"/>
    <lineage>
        <taxon>Bacteria</taxon>
        <taxon>Bacillati</taxon>
        <taxon>Actinomycetota</taxon>
        <taxon>Actinomycetes</taxon>
        <taxon>Mycobacteriales</taxon>
        <taxon>Nocardiaceae</taxon>
        <taxon>Nocardia</taxon>
    </lineage>
</organism>
<name>A0ABS4QRQ8_9NOCA</name>
<protein>
    <submittedName>
        <fullName evidence="1">Uncharacterized protein</fullName>
    </submittedName>
</protein>
<comment type="caution">
    <text evidence="1">The sequence shown here is derived from an EMBL/GenBank/DDBJ whole genome shotgun (WGS) entry which is preliminary data.</text>
</comment>
<dbReference type="Pfam" id="PF20060">
    <property type="entry name" value="DUF6459"/>
    <property type="match status" value="1"/>
</dbReference>
<proteinExistence type="predicted"/>
<accession>A0ABS4QRQ8</accession>
<keyword evidence="2" id="KW-1185">Reference proteome</keyword>
<dbReference type="Proteomes" id="UP001519325">
    <property type="component" value="Unassembled WGS sequence"/>
</dbReference>
<dbReference type="InterPro" id="IPR045596">
    <property type="entry name" value="DUF6459"/>
</dbReference>